<evidence type="ECO:0000313" key="2">
    <source>
        <dbReference type="Proteomes" id="UP000823674"/>
    </source>
</evidence>
<evidence type="ECO:0008006" key="3">
    <source>
        <dbReference type="Google" id="ProtNLM"/>
    </source>
</evidence>
<gene>
    <name evidence="1" type="primary">A02p035140.1_BraROA</name>
    <name evidence="1" type="ORF">IGI04_007027</name>
</gene>
<proteinExistence type="predicted"/>
<dbReference type="EMBL" id="JADBGQ010000002">
    <property type="protein sequence ID" value="KAG5410708.1"/>
    <property type="molecule type" value="Genomic_DNA"/>
</dbReference>
<reference evidence="1 2" key="1">
    <citation type="submission" date="2021-03" db="EMBL/GenBank/DDBJ databases">
        <authorList>
            <person name="King G.J."/>
            <person name="Bancroft I."/>
            <person name="Baten A."/>
            <person name="Bloomfield J."/>
            <person name="Borpatragohain P."/>
            <person name="He Z."/>
            <person name="Irish N."/>
            <person name="Irwin J."/>
            <person name="Liu K."/>
            <person name="Mauleon R.P."/>
            <person name="Moore J."/>
            <person name="Morris R."/>
            <person name="Ostergaard L."/>
            <person name="Wang B."/>
            <person name="Wells R."/>
        </authorList>
    </citation>
    <scope>NUCLEOTIDE SEQUENCE [LARGE SCALE GENOMIC DNA]</scope>
    <source>
        <strain evidence="1">R-o-18</strain>
        <tissue evidence="1">Leaf</tissue>
    </source>
</reference>
<feature type="non-terminal residue" evidence="1">
    <location>
        <position position="426"/>
    </location>
</feature>
<name>A0ABQ7NIJ6_BRACM</name>
<organism evidence="1 2">
    <name type="scientific">Brassica rapa subsp. trilocularis</name>
    <dbReference type="NCBI Taxonomy" id="1813537"/>
    <lineage>
        <taxon>Eukaryota</taxon>
        <taxon>Viridiplantae</taxon>
        <taxon>Streptophyta</taxon>
        <taxon>Embryophyta</taxon>
        <taxon>Tracheophyta</taxon>
        <taxon>Spermatophyta</taxon>
        <taxon>Magnoliopsida</taxon>
        <taxon>eudicotyledons</taxon>
        <taxon>Gunneridae</taxon>
        <taxon>Pentapetalae</taxon>
        <taxon>rosids</taxon>
        <taxon>malvids</taxon>
        <taxon>Brassicales</taxon>
        <taxon>Brassicaceae</taxon>
        <taxon>Brassiceae</taxon>
        <taxon>Brassica</taxon>
    </lineage>
</organism>
<keyword evidence="2" id="KW-1185">Reference proteome</keyword>
<protein>
    <recommendedName>
        <fullName evidence="3">DUF4283 domain-containing protein</fullName>
    </recommendedName>
</protein>
<evidence type="ECO:0000313" key="1">
    <source>
        <dbReference type="EMBL" id="KAG5410708.1"/>
    </source>
</evidence>
<sequence length="426" mass="48687">MLFRGWDPGILGDSRTRSGVYRKDTIIRIWIPKGILEKSLIEDLQGFIRVGIGRIRDSPSSSKGMRNPEDLLLGNGGDMKNGEGNRKRLKISDNSDLIKSYSKTLRGRCMNPMEQDVKALLVTGVVLLEFCDHFRLYNGNIGVGVCSGTWLEIWIDWLGQCIMRLAPKLVSSNQLQKAELEMNRALGFGYLGKQVVERVWFKVAVVRSVTKVLFMVCSTKEMAVGLGSSGRLWYKFLASWSGLTYSTIYFGHGSPKGSRYGSNVLIMVVRLEKCTFTDVSVLGKLRREVAFAFLFRCVLMLWNNNVSWFSWCFGSYGVSGLVVGDGSYIWKLYFEHAGDSYRGNAFNCNMESMVCGQWKREISVTINGVLFQLVYVRRHFVLTWQESRRVDNLWVKFHRLQRRIVGRGSVGQYVDVALIWWWWGID</sequence>
<comment type="caution">
    <text evidence="1">The sequence shown here is derived from an EMBL/GenBank/DDBJ whole genome shotgun (WGS) entry which is preliminary data.</text>
</comment>
<accession>A0ABQ7NIJ6</accession>
<dbReference type="Proteomes" id="UP000823674">
    <property type="component" value="Chromosome A02"/>
</dbReference>